<evidence type="ECO:0000313" key="1">
    <source>
        <dbReference type="EMBL" id="EHC90838.1"/>
    </source>
</evidence>
<comment type="caution">
    <text evidence="1">The sequence shown here is derived from an EMBL/GenBank/DDBJ whole genome shotgun (WGS) entry which is preliminary data.</text>
</comment>
<protein>
    <submittedName>
        <fullName evidence="1">Uncharacterized protein</fullName>
    </submittedName>
</protein>
<name>A0A6C8H2D2_SALET</name>
<evidence type="ECO:0000313" key="2">
    <source>
        <dbReference type="Proteomes" id="UP000003915"/>
    </source>
</evidence>
<gene>
    <name evidence="1" type="ORF">LTSEUGA_2944</name>
</gene>
<dbReference type="EMBL" id="AFCV01000751">
    <property type="protein sequence ID" value="EHC90838.1"/>
    <property type="molecule type" value="Genomic_DNA"/>
</dbReference>
<dbReference type="Proteomes" id="UP000003915">
    <property type="component" value="Unassembled WGS sequence"/>
</dbReference>
<sequence length="37" mass="4447">MGYFNPQQCNICQYFWCLYFMGAAVRCAIKKVEFHHV</sequence>
<accession>A0A6C8H2D2</accession>
<proteinExistence type="predicted"/>
<reference evidence="1 2" key="1">
    <citation type="journal article" date="2011" name="BMC Genomics">
        <title>Genome sequencing reveals diversification of virulence factor content and possible host adaptation in distinct subpopulations of Salmonella enterica.</title>
        <authorList>
            <person name="den Bakker H.C."/>
            <person name="Moreno Switt A.I."/>
            <person name="Govoni G."/>
            <person name="Cummings C.A."/>
            <person name="Ranieri M.L."/>
            <person name="Degoricija L."/>
            <person name="Hoelzer K."/>
            <person name="Rodriguez-Rivera L.D."/>
            <person name="Brown S."/>
            <person name="Bolchacova E."/>
            <person name="Furtado M.R."/>
            <person name="Wiedmann M."/>
        </authorList>
    </citation>
    <scope>NUCLEOTIDE SEQUENCE [LARGE SCALE GENOMIC DNA]</scope>
    <source>
        <strain evidence="1 2">R8-3404</strain>
    </source>
</reference>
<dbReference type="AlphaFoldDB" id="A0A6C8H2D2"/>
<organism evidence="1 2">
    <name type="scientific">Salmonella enterica subsp. enterica serovar Uganda str. R8-3404</name>
    <dbReference type="NCBI Taxonomy" id="913083"/>
    <lineage>
        <taxon>Bacteria</taxon>
        <taxon>Pseudomonadati</taxon>
        <taxon>Pseudomonadota</taxon>
        <taxon>Gammaproteobacteria</taxon>
        <taxon>Enterobacterales</taxon>
        <taxon>Enterobacteriaceae</taxon>
        <taxon>Salmonella</taxon>
    </lineage>
</organism>